<evidence type="ECO:0000256" key="5">
    <source>
        <dbReference type="ARBA" id="ARBA00023163"/>
    </source>
</evidence>
<accession>A0ABR0K6P6</accession>
<keyword evidence="2" id="KW-0862">Zinc</keyword>
<keyword evidence="1" id="KW-0479">Metal-binding</keyword>
<protein>
    <submittedName>
        <fullName evidence="7">Uncharacterized protein</fullName>
    </submittedName>
</protein>
<dbReference type="InterPro" id="IPR052360">
    <property type="entry name" value="Transcr_Regulatory_Proteins"/>
</dbReference>
<comment type="caution">
    <text evidence="7">The sequence shown here is derived from an EMBL/GenBank/DDBJ whole genome shotgun (WGS) entry which is preliminary data.</text>
</comment>
<organism evidence="7 8">
    <name type="scientific">Lithohypha guttulata</name>
    <dbReference type="NCBI Taxonomy" id="1690604"/>
    <lineage>
        <taxon>Eukaryota</taxon>
        <taxon>Fungi</taxon>
        <taxon>Dikarya</taxon>
        <taxon>Ascomycota</taxon>
        <taxon>Pezizomycotina</taxon>
        <taxon>Eurotiomycetes</taxon>
        <taxon>Chaetothyriomycetidae</taxon>
        <taxon>Chaetothyriales</taxon>
        <taxon>Trichomeriaceae</taxon>
        <taxon>Lithohypha</taxon>
    </lineage>
</organism>
<keyword evidence="5" id="KW-0804">Transcription</keyword>
<evidence type="ECO:0000256" key="1">
    <source>
        <dbReference type="ARBA" id="ARBA00022723"/>
    </source>
</evidence>
<reference evidence="7 8" key="1">
    <citation type="submission" date="2023-08" db="EMBL/GenBank/DDBJ databases">
        <title>Black Yeasts Isolated from many extreme environments.</title>
        <authorList>
            <person name="Coleine C."/>
            <person name="Stajich J.E."/>
            <person name="Selbmann L."/>
        </authorList>
    </citation>
    <scope>NUCLEOTIDE SEQUENCE [LARGE SCALE GENOMIC DNA]</scope>
    <source>
        <strain evidence="7 8">CCFEE 5885</strain>
    </source>
</reference>
<evidence type="ECO:0000256" key="6">
    <source>
        <dbReference type="ARBA" id="ARBA00023242"/>
    </source>
</evidence>
<keyword evidence="3" id="KW-0805">Transcription regulation</keyword>
<evidence type="ECO:0000313" key="8">
    <source>
        <dbReference type="Proteomes" id="UP001345013"/>
    </source>
</evidence>
<sequence>MPRTYDADTWAVSGYYSFRLCLKRWDQAMSSIDDPLRIADITQHRAYLILKMYRSLIDVLLGTVCRGDDHFDVYSADLERMLNLAEAFLGTYHPVLGSRGKPTDNHTQAETHVTTMPPTISMHMGIVPFLFLIAYRTKRPDLRNASLRLLRDCNRREGVWDSKWAYSLAKRVVKIKDSLSVAAETQGPSWRVKVIEIGFRDSVVVLRYAIVPARGLHEESSWQTGSSANLQEYAEVIVLS</sequence>
<evidence type="ECO:0000256" key="4">
    <source>
        <dbReference type="ARBA" id="ARBA00023125"/>
    </source>
</evidence>
<dbReference type="EMBL" id="JAVRRG010000077">
    <property type="protein sequence ID" value="KAK5089478.1"/>
    <property type="molecule type" value="Genomic_DNA"/>
</dbReference>
<keyword evidence="4" id="KW-0238">DNA-binding</keyword>
<keyword evidence="6" id="KW-0539">Nucleus</keyword>
<evidence type="ECO:0000256" key="2">
    <source>
        <dbReference type="ARBA" id="ARBA00022833"/>
    </source>
</evidence>
<dbReference type="PANTHER" id="PTHR36206">
    <property type="entry name" value="ASPERCRYPTIN BIOSYNTHESIS CLUSTER-SPECIFIC TRANSCRIPTION REGULATOR ATNN-RELATED"/>
    <property type="match status" value="1"/>
</dbReference>
<gene>
    <name evidence="7" type="ORF">LTR24_006199</name>
</gene>
<name>A0ABR0K6P6_9EURO</name>
<dbReference type="PANTHER" id="PTHR36206:SF12">
    <property type="entry name" value="ASPERCRYPTIN BIOSYNTHESIS CLUSTER-SPECIFIC TRANSCRIPTION REGULATOR ATNN-RELATED"/>
    <property type="match status" value="1"/>
</dbReference>
<keyword evidence="8" id="KW-1185">Reference proteome</keyword>
<evidence type="ECO:0000256" key="3">
    <source>
        <dbReference type="ARBA" id="ARBA00023015"/>
    </source>
</evidence>
<proteinExistence type="predicted"/>
<evidence type="ECO:0000313" key="7">
    <source>
        <dbReference type="EMBL" id="KAK5089478.1"/>
    </source>
</evidence>
<dbReference type="Proteomes" id="UP001345013">
    <property type="component" value="Unassembled WGS sequence"/>
</dbReference>